<evidence type="ECO:0000313" key="3">
    <source>
        <dbReference type="Proteomes" id="UP000078542"/>
    </source>
</evidence>
<protein>
    <submittedName>
        <fullName evidence="2">Uncharacterized protein</fullName>
    </submittedName>
</protein>
<sequence>MVCVHSEKKHAIYCVIQGSRYTNRTNVTIIAVRSKGTRHDCAEKGTRGLSKLSIVSFHSRIVFLVDKILDLLERIVGSKKNSSCYIIRKDREKETELLIDRRVLHDRLTFIKRLQMCWILSTIKMTLHRVAASVKKIKEKGDESLAAMGSEFEVDKERNMDSHRRGEKDRQGGSERKGRRAALERGDKGAWKRNWQRRPVDRGVRPESPGESEGFLSPSMSGRAEEREILGWMSRI</sequence>
<feature type="compositionally biased region" description="Basic and acidic residues" evidence="1">
    <location>
        <begin position="153"/>
        <end position="190"/>
    </location>
</feature>
<gene>
    <name evidence="2" type="ORF">ALC62_07608</name>
</gene>
<accession>A0A195CLN5</accession>
<reference evidence="2 3" key="1">
    <citation type="submission" date="2016-03" db="EMBL/GenBank/DDBJ databases">
        <title>Cyphomyrmex costatus WGS genome.</title>
        <authorList>
            <person name="Nygaard S."/>
            <person name="Hu H."/>
            <person name="Boomsma J."/>
            <person name="Zhang G."/>
        </authorList>
    </citation>
    <scope>NUCLEOTIDE SEQUENCE [LARGE SCALE GENOMIC DNA]</scope>
    <source>
        <strain evidence="2">MS0001</strain>
        <tissue evidence="2">Whole body</tissue>
    </source>
</reference>
<dbReference type="Proteomes" id="UP000078542">
    <property type="component" value="Unassembled WGS sequence"/>
</dbReference>
<dbReference type="EMBL" id="KQ977595">
    <property type="protein sequence ID" value="KYN01636.1"/>
    <property type="molecule type" value="Genomic_DNA"/>
</dbReference>
<dbReference type="AlphaFoldDB" id="A0A195CLN5"/>
<organism evidence="2 3">
    <name type="scientific">Cyphomyrmex costatus</name>
    <dbReference type="NCBI Taxonomy" id="456900"/>
    <lineage>
        <taxon>Eukaryota</taxon>
        <taxon>Metazoa</taxon>
        <taxon>Ecdysozoa</taxon>
        <taxon>Arthropoda</taxon>
        <taxon>Hexapoda</taxon>
        <taxon>Insecta</taxon>
        <taxon>Pterygota</taxon>
        <taxon>Neoptera</taxon>
        <taxon>Endopterygota</taxon>
        <taxon>Hymenoptera</taxon>
        <taxon>Apocrita</taxon>
        <taxon>Aculeata</taxon>
        <taxon>Formicoidea</taxon>
        <taxon>Formicidae</taxon>
        <taxon>Myrmicinae</taxon>
        <taxon>Cyphomyrmex</taxon>
    </lineage>
</organism>
<proteinExistence type="predicted"/>
<evidence type="ECO:0000313" key="2">
    <source>
        <dbReference type="EMBL" id="KYN01636.1"/>
    </source>
</evidence>
<evidence type="ECO:0000256" key="1">
    <source>
        <dbReference type="SAM" id="MobiDB-lite"/>
    </source>
</evidence>
<feature type="region of interest" description="Disordered" evidence="1">
    <location>
        <begin position="148"/>
        <end position="236"/>
    </location>
</feature>
<keyword evidence="3" id="KW-1185">Reference proteome</keyword>
<name>A0A195CLN5_9HYME</name>